<dbReference type="InterPro" id="IPR051552">
    <property type="entry name" value="HptR"/>
</dbReference>
<dbReference type="Pfam" id="PF00072">
    <property type="entry name" value="Response_reg"/>
    <property type="match status" value="1"/>
</dbReference>
<organism evidence="11 12">
    <name type="scientific">Paenibacillus gallinarum</name>
    <dbReference type="NCBI Taxonomy" id="2762232"/>
    <lineage>
        <taxon>Bacteria</taxon>
        <taxon>Bacillati</taxon>
        <taxon>Bacillota</taxon>
        <taxon>Bacilli</taxon>
        <taxon>Bacillales</taxon>
        <taxon>Paenibacillaceae</taxon>
        <taxon>Paenibacillus</taxon>
    </lineage>
</organism>
<evidence type="ECO:0000256" key="8">
    <source>
        <dbReference type="PROSITE-ProRule" id="PRU00169"/>
    </source>
</evidence>
<dbReference type="SMART" id="SM00448">
    <property type="entry name" value="REC"/>
    <property type="match status" value="1"/>
</dbReference>
<evidence type="ECO:0000256" key="1">
    <source>
        <dbReference type="ARBA" id="ARBA00004496"/>
    </source>
</evidence>
<dbReference type="PANTHER" id="PTHR42713">
    <property type="entry name" value="HISTIDINE KINASE-RELATED"/>
    <property type="match status" value="1"/>
</dbReference>
<evidence type="ECO:0000256" key="4">
    <source>
        <dbReference type="ARBA" id="ARBA00023012"/>
    </source>
</evidence>
<dbReference type="InterPro" id="IPR001789">
    <property type="entry name" value="Sig_transdc_resp-reg_receiver"/>
</dbReference>
<evidence type="ECO:0000256" key="5">
    <source>
        <dbReference type="ARBA" id="ARBA00023015"/>
    </source>
</evidence>
<name>A0ABR8T196_9BACL</name>
<evidence type="ECO:0000259" key="9">
    <source>
        <dbReference type="PROSITE" id="PS01124"/>
    </source>
</evidence>
<dbReference type="PROSITE" id="PS50110">
    <property type="entry name" value="RESPONSE_REGULATORY"/>
    <property type="match status" value="1"/>
</dbReference>
<accession>A0ABR8T196</accession>
<evidence type="ECO:0000256" key="3">
    <source>
        <dbReference type="ARBA" id="ARBA00022553"/>
    </source>
</evidence>
<dbReference type="InterPro" id="IPR011006">
    <property type="entry name" value="CheY-like_superfamily"/>
</dbReference>
<gene>
    <name evidence="11" type="ORF">H9647_15740</name>
</gene>
<dbReference type="InterPro" id="IPR018060">
    <property type="entry name" value="HTH_AraC"/>
</dbReference>
<dbReference type="InterPro" id="IPR020449">
    <property type="entry name" value="Tscrpt_reg_AraC-type_HTH"/>
</dbReference>
<comment type="caution">
    <text evidence="11">The sequence shown here is derived from an EMBL/GenBank/DDBJ whole genome shotgun (WGS) entry which is preliminary data.</text>
</comment>
<evidence type="ECO:0000313" key="12">
    <source>
        <dbReference type="Proteomes" id="UP000608071"/>
    </source>
</evidence>
<dbReference type="Gene3D" id="1.10.10.60">
    <property type="entry name" value="Homeodomain-like"/>
    <property type="match status" value="2"/>
</dbReference>
<protein>
    <submittedName>
        <fullName evidence="11">Response regulator</fullName>
    </submittedName>
</protein>
<dbReference type="Proteomes" id="UP000608071">
    <property type="component" value="Unassembled WGS sequence"/>
</dbReference>
<dbReference type="PRINTS" id="PR00032">
    <property type="entry name" value="HTHARAC"/>
</dbReference>
<dbReference type="SMART" id="SM00342">
    <property type="entry name" value="HTH_ARAC"/>
    <property type="match status" value="1"/>
</dbReference>
<keyword evidence="2" id="KW-0963">Cytoplasm</keyword>
<dbReference type="Pfam" id="PF12833">
    <property type="entry name" value="HTH_18"/>
    <property type="match status" value="1"/>
</dbReference>
<dbReference type="Gene3D" id="3.40.50.2300">
    <property type="match status" value="1"/>
</dbReference>
<feature type="domain" description="Response regulatory" evidence="10">
    <location>
        <begin position="3"/>
        <end position="120"/>
    </location>
</feature>
<dbReference type="SUPFAM" id="SSF46689">
    <property type="entry name" value="Homeodomain-like"/>
    <property type="match status" value="2"/>
</dbReference>
<dbReference type="EMBL" id="JACSQL010000007">
    <property type="protein sequence ID" value="MBD7969518.1"/>
    <property type="molecule type" value="Genomic_DNA"/>
</dbReference>
<evidence type="ECO:0000313" key="11">
    <source>
        <dbReference type="EMBL" id="MBD7969518.1"/>
    </source>
</evidence>
<dbReference type="PANTHER" id="PTHR42713:SF3">
    <property type="entry name" value="TRANSCRIPTIONAL REGULATORY PROTEIN HPTR"/>
    <property type="match status" value="1"/>
</dbReference>
<dbReference type="InterPro" id="IPR009057">
    <property type="entry name" value="Homeodomain-like_sf"/>
</dbReference>
<feature type="modified residue" description="4-aspartylphosphate" evidence="8">
    <location>
        <position position="55"/>
    </location>
</feature>
<keyword evidence="3 8" id="KW-0597">Phosphoprotein</keyword>
<comment type="subcellular location">
    <subcellularLocation>
        <location evidence="1">Cytoplasm</location>
    </subcellularLocation>
</comment>
<evidence type="ECO:0000259" key="10">
    <source>
        <dbReference type="PROSITE" id="PS50110"/>
    </source>
</evidence>
<reference evidence="11 12" key="1">
    <citation type="submission" date="2020-08" db="EMBL/GenBank/DDBJ databases">
        <title>A Genomic Blueprint of the Chicken Gut Microbiome.</title>
        <authorList>
            <person name="Gilroy R."/>
            <person name="Ravi A."/>
            <person name="Getino M."/>
            <person name="Pursley I."/>
            <person name="Horton D.L."/>
            <person name="Alikhan N.-F."/>
            <person name="Baker D."/>
            <person name="Gharbi K."/>
            <person name="Hall N."/>
            <person name="Watson M."/>
            <person name="Adriaenssens E.M."/>
            <person name="Foster-Nyarko E."/>
            <person name="Jarju S."/>
            <person name="Secka A."/>
            <person name="Antonio M."/>
            <person name="Oren A."/>
            <person name="Chaudhuri R."/>
            <person name="La Ragione R.M."/>
            <person name="Hildebrand F."/>
            <person name="Pallen M.J."/>
        </authorList>
    </citation>
    <scope>NUCLEOTIDE SEQUENCE [LARGE SCALE GENOMIC DNA]</scope>
    <source>
        <strain evidence="11 12">Sa2BVA9</strain>
    </source>
</reference>
<dbReference type="SUPFAM" id="SSF52172">
    <property type="entry name" value="CheY-like"/>
    <property type="match status" value="1"/>
</dbReference>
<sequence>MYRLLIVDDEEIITDGLYEVLQRFKPEMLDIYKAYSAKEALKWMSRSRIDIVLTDIRMPGMSGLDMSQEILTHWPRCKIVFLTGFSEFDYAYQAIQLPNARYLLKTEGYEKVTQTVLEVVQELDQDIQTRQLIEKSQEQIGTLQLMAQGDYIRQLLQESHVVMDRADFLAEDFKELGIALDPNAPVILALGRLFFAEGTGYLEKSRLLTSVRMIWDSFMFEKSSSIGTIDKHGDLLWLLQPSYEEQDSFHLVRFMEGTLELIQEACQSSLSLTLNFTLSGRACDWTQVTSQYDRLRQLQQLKIGNGISMILVDRTEASDDLVLKDVSYISHRIERLEAHLESGKATEFMDELNELTVTLLQTSGSVQKALEGYYAAALVLFSHINRMGLHSQMGNINKLMQLDGHASMKEGFLYLEKIAEMIFQFKNKDERDRATQVIEHICQYIEENLNEDLSLVRLAELHFFNPSYLSRFFKQEYGINLSEYIDKCRTRKAKELLRNHELKVRDVSISVGYEAAHSFTRFFKKMTGITPQEFRDSLYKESAVARNS</sequence>
<evidence type="ECO:0000256" key="7">
    <source>
        <dbReference type="ARBA" id="ARBA00023163"/>
    </source>
</evidence>
<keyword evidence="4" id="KW-0902">Two-component regulatory system</keyword>
<keyword evidence="6" id="KW-0238">DNA-binding</keyword>
<keyword evidence="7" id="KW-0804">Transcription</keyword>
<dbReference type="PROSITE" id="PS01124">
    <property type="entry name" value="HTH_ARAC_FAMILY_2"/>
    <property type="match status" value="1"/>
</dbReference>
<dbReference type="RefSeq" id="WP_191801653.1">
    <property type="nucleotide sequence ID" value="NZ_JACSQL010000007.1"/>
</dbReference>
<keyword evidence="5" id="KW-0805">Transcription regulation</keyword>
<evidence type="ECO:0000256" key="2">
    <source>
        <dbReference type="ARBA" id="ARBA00022490"/>
    </source>
</evidence>
<keyword evidence="12" id="KW-1185">Reference proteome</keyword>
<feature type="domain" description="HTH araC/xylS-type" evidence="9">
    <location>
        <begin position="439"/>
        <end position="537"/>
    </location>
</feature>
<proteinExistence type="predicted"/>
<dbReference type="CDD" id="cd17536">
    <property type="entry name" value="REC_YesN-like"/>
    <property type="match status" value="1"/>
</dbReference>
<evidence type="ECO:0000256" key="6">
    <source>
        <dbReference type="ARBA" id="ARBA00023125"/>
    </source>
</evidence>